<gene>
    <name evidence="3" type="ORF">AAES_141661</name>
</gene>
<evidence type="ECO:0000313" key="3">
    <source>
        <dbReference type="EMBL" id="KQK75732.1"/>
    </source>
</evidence>
<dbReference type="EMBL" id="LMAW01002907">
    <property type="protein sequence ID" value="KQK75732.1"/>
    <property type="molecule type" value="Genomic_DNA"/>
</dbReference>
<keyword evidence="4" id="KW-1185">Reference proteome</keyword>
<dbReference type="Pfam" id="PF09133">
    <property type="entry name" value="SANTA"/>
    <property type="match status" value="1"/>
</dbReference>
<sequence length="733" mass="82939">MKAATRQQNRDLALSAGKEPQRSCGSDLILTPIQAQEGRRQKDRATAEGWQRPPEVRGADIRPGKELLCTYIPEHQITKAVDPLVLETPQKFFLRMKKKLQQQKDSTPSNPTKQSIPPSTTTEKPLGKFAFPEQLGSDPSEYLATDKDGQDNFIMEAVDADDELSQDTKNICLTSWRIKVMDGNTALCVVGKPKDMKDVVWHSDAIMERIARNQVKTSTGSIYLLEGKINSALMRKEGFPYRFIRRFTYGFSQKWKEYMEEFLEERRRKERKQNSAENEDEESDSVVGADVLKNGKDSAGGVKTPEARNTTYEVLPKNSENTWKNNEKGVSSKREAKSTGSSKARHFISNDDVSDSAVNSAKTKQLSVKLTPLNTRALNKCSSRTPATSKENREAEHGELTVYQEAYKYSLRSAQQRHRDKPLTEEPSSKDEEEESSEDIPLFVKRKTKPILKPEIHNSKASSNCRRSQDDANRVSCEPRTVKHMTATYNVLLRQSVPKSKDGSDLLEGETPSTRSRTSHLPDNAVRTTNRISLPRLIEPDTESESNEEAFHVEEKDLKLSDRKTKYKVADTAKPSAAKSRESEREKVQKPLQLFPRADKKEPVTITAKVGTLKRKQQMRDFLEHLPKDNHDDVFTATPFQNRKVKLPTFRGSQDDDDDAFALTDNPITPSSAVVPMAKTPQCEHISPGMLVPINRNDYDKYVFRMQKNTQGSRGTWDNVKKKVMSLVSLNAT</sequence>
<feature type="region of interest" description="Disordered" evidence="1">
    <location>
        <begin position="412"/>
        <end position="476"/>
    </location>
</feature>
<feature type="compositionally biased region" description="Polar residues" evidence="1">
    <location>
        <begin position="379"/>
        <end position="389"/>
    </location>
</feature>
<feature type="region of interest" description="Disordered" evidence="1">
    <location>
        <begin position="267"/>
        <end position="346"/>
    </location>
</feature>
<feature type="compositionally biased region" description="Basic and acidic residues" evidence="1">
    <location>
        <begin position="549"/>
        <end position="571"/>
    </location>
</feature>
<name>A0A0Q3PHE6_AMAAE</name>
<feature type="compositionally biased region" description="Polar residues" evidence="1">
    <location>
        <begin position="103"/>
        <end position="123"/>
    </location>
</feature>
<feature type="domain" description="SANTA" evidence="2">
    <location>
        <begin position="171"/>
        <end position="258"/>
    </location>
</feature>
<evidence type="ECO:0000313" key="4">
    <source>
        <dbReference type="Proteomes" id="UP000051836"/>
    </source>
</evidence>
<proteinExistence type="predicted"/>
<protein>
    <recommendedName>
        <fullName evidence="2">SANTA domain-containing protein</fullName>
    </recommendedName>
</protein>
<dbReference type="InterPro" id="IPR039110">
    <property type="entry name" value="KNL2-like"/>
</dbReference>
<feature type="compositionally biased region" description="Basic and acidic residues" evidence="1">
    <location>
        <begin position="390"/>
        <end position="399"/>
    </location>
</feature>
<feature type="region of interest" description="Disordered" evidence="1">
    <location>
        <begin position="379"/>
        <end position="400"/>
    </location>
</feature>
<evidence type="ECO:0000256" key="1">
    <source>
        <dbReference type="SAM" id="MobiDB-lite"/>
    </source>
</evidence>
<feature type="compositionally biased region" description="Basic and acidic residues" evidence="1">
    <location>
        <begin position="579"/>
        <end position="588"/>
    </location>
</feature>
<feature type="compositionally biased region" description="Basic and acidic residues" evidence="1">
    <location>
        <begin position="421"/>
        <end position="430"/>
    </location>
</feature>
<feature type="compositionally biased region" description="Basic and acidic residues" evidence="1">
    <location>
        <begin position="325"/>
        <end position="337"/>
    </location>
</feature>
<dbReference type="GO" id="GO:0000775">
    <property type="term" value="C:chromosome, centromeric region"/>
    <property type="evidence" value="ECO:0007669"/>
    <property type="project" value="TreeGrafter"/>
</dbReference>
<dbReference type="PANTHER" id="PTHR16124:SF3">
    <property type="entry name" value="MIS18-BINDING PROTEIN 1"/>
    <property type="match status" value="1"/>
</dbReference>
<dbReference type="STRING" id="12930.A0A0Q3PHE6"/>
<feature type="region of interest" description="Disordered" evidence="1">
    <location>
        <begin position="99"/>
        <end position="126"/>
    </location>
</feature>
<evidence type="ECO:0000259" key="2">
    <source>
        <dbReference type="Pfam" id="PF09133"/>
    </source>
</evidence>
<feature type="region of interest" description="Disordered" evidence="1">
    <location>
        <begin position="495"/>
        <end position="588"/>
    </location>
</feature>
<comment type="caution">
    <text evidence="3">The sequence shown here is derived from an EMBL/GenBank/DDBJ whole genome shotgun (WGS) entry which is preliminary data.</text>
</comment>
<organism evidence="3 4">
    <name type="scientific">Amazona aestiva</name>
    <name type="common">Blue-fronted Amazon parrot</name>
    <dbReference type="NCBI Taxonomy" id="12930"/>
    <lineage>
        <taxon>Eukaryota</taxon>
        <taxon>Metazoa</taxon>
        <taxon>Chordata</taxon>
        <taxon>Craniata</taxon>
        <taxon>Vertebrata</taxon>
        <taxon>Euteleostomi</taxon>
        <taxon>Archelosauria</taxon>
        <taxon>Archosauria</taxon>
        <taxon>Dinosauria</taxon>
        <taxon>Saurischia</taxon>
        <taxon>Theropoda</taxon>
        <taxon>Coelurosauria</taxon>
        <taxon>Aves</taxon>
        <taxon>Neognathae</taxon>
        <taxon>Neoaves</taxon>
        <taxon>Telluraves</taxon>
        <taxon>Australaves</taxon>
        <taxon>Psittaciformes</taxon>
        <taxon>Psittacidae</taxon>
        <taxon>Amazona</taxon>
    </lineage>
</organism>
<dbReference type="InterPro" id="IPR015216">
    <property type="entry name" value="SANTA"/>
</dbReference>
<reference evidence="3 4" key="1">
    <citation type="submission" date="2015-10" db="EMBL/GenBank/DDBJ databases">
        <authorList>
            <person name="Gilbert D.G."/>
        </authorList>
    </citation>
    <scope>NUCLEOTIDE SEQUENCE [LARGE SCALE GENOMIC DNA]</scope>
    <source>
        <strain evidence="3">FVVF132</strain>
    </source>
</reference>
<accession>A0A0Q3PHE6</accession>
<feature type="compositionally biased region" description="Basic and acidic residues" evidence="1">
    <location>
        <begin position="37"/>
        <end position="46"/>
    </location>
</feature>
<dbReference type="AlphaFoldDB" id="A0A0Q3PHE6"/>
<feature type="compositionally biased region" description="Polar residues" evidence="1">
    <location>
        <begin position="307"/>
        <end position="324"/>
    </location>
</feature>
<feature type="region of interest" description="Disordered" evidence="1">
    <location>
        <begin position="1"/>
        <end position="61"/>
    </location>
</feature>
<dbReference type="OrthoDB" id="118550at2759"/>
<dbReference type="Proteomes" id="UP000051836">
    <property type="component" value="Unassembled WGS sequence"/>
</dbReference>
<feature type="compositionally biased region" description="Polar residues" evidence="1">
    <location>
        <begin position="511"/>
        <end position="532"/>
    </location>
</feature>
<dbReference type="PANTHER" id="PTHR16124">
    <property type="entry name" value="MIS18-BINDING PROTEIN 1"/>
    <property type="match status" value="1"/>
</dbReference>